<protein>
    <submittedName>
        <fullName evidence="2">Putative secreted protein</fullName>
    </submittedName>
</protein>
<keyword evidence="1" id="KW-0732">Signal</keyword>
<feature type="chain" id="PRO_5025638056" evidence="1">
    <location>
        <begin position="20"/>
        <end position="132"/>
    </location>
</feature>
<reference evidence="2" key="1">
    <citation type="submission" date="2019-12" db="EMBL/GenBank/DDBJ databases">
        <title>An insight into the sialome of adult female Ixodes ricinus ticks feeding for 6 days.</title>
        <authorList>
            <person name="Perner J."/>
            <person name="Ribeiro J.M.C."/>
        </authorList>
    </citation>
    <scope>NUCLEOTIDE SEQUENCE</scope>
    <source>
        <strain evidence="2">Semi-engorged</strain>
        <tissue evidence="2">Salivary glands</tissue>
    </source>
</reference>
<evidence type="ECO:0000313" key="2">
    <source>
        <dbReference type="EMBL" id="MXU92402.1"/>
    </source>
</evidence>
<dbReference type="EMBL" id="GIFC01010319">
    <property type="protein sequence ID" value="MXU92402.1"/>
    <property type="molecule type" value="Transcribed_RNA"/>
</dbReference>
<organism evidence="2">
    <name type="scientific">Ixodes ricinus</name>
    <name type="common">Common tick</name>
    <name type="synonym">Acarus ricinus</name>
    <dbReference type="NCBI Taxonomy" id="34613"/>
    <lineage>
        <taxon>Eukaryota</taxon>
        <taxon>Metazoa</taxon>
        <taxon>Ecdysozoa</taxon>
        <taxon>Arthropoda</taxon>
        <taxon>Chelicerata</taxon>
        <taxon>Arachnida</taxon>
        <taxon>Acari</taxon>
        <taxon>Parasitiformes</taxon>
        <taxon>Ixodida</taxon>
        <taxon>Ixodoidea</taxon>
        <taxon>Ixodidae</taxon>
        <taxon>Ixodinae</taxon>
        <taxon>Ixodes</taxon>
    </lineage>
</organism>
<sequence length="132" mass="14423">MTVMVLVMVLVIVALPIVARPTSERGPAVVVMRVLVHEARRTLRPVQGEVVVVEHDLRQPKVLQQVLEAFEAHDSIVAILVEDLAQEVLVLAVALGRFLGLQAGHRAQYAEEDVAPETHRPVTMSAPMTLGL</sequence>
<accession>A0A6B0URT3</accession>
<proteinExistence type="predicted"/>
<name>A0A6B0URT3_IXORI</name>
<evidence type="ECO:0000256" key="1">
    <source>
        <dbReference type="SAM" id="SignalP"/>
    </source>
</evidence>
<dbReference type="AlphaFoldDB" id="A0A6B0URT3"/>
<feature type="signal peptide" evidence="1">
    <location>
        <begin position="1"/>
        <end position="19"/>
    </location>
</feature>